<keyword evidence="7" id="KW-1185">Reference proteome</keyword>
<reference evidence="6" key="1">
    <citation type="submission" date="2022-12" db="EMBL/GenBank/DDBJ databases">
        <authorList>
            <person name="Brejova B."/>
        </authorList>
    </citation>
    <scope>NUCLEOTIDE SEQUENCE</scope>
</reference>
<dbReference type="InterPro" id="IPR036427">
    <property type="entry name" value="Bromodomain-like_sf"/>
</dbReference>
<feature type="domain" description="NET" evidence="5">
    <location>
        <begin position="577"/>
        <end position="656"/>
    </location>
</feature>
<dbReference type="GO" id="GO:0000785">
    <property type="term" value="C:chromatin"/>
    <property type="evidence" value="ECO:0007669"/>
    <property type="project" value="TreeGrafter"/>
</dbReference>
<dbReference type="Gene3D" id="1.20.1270.220">
    <property type="match status" value="1"/>
</dbReference>
<keyword evidence="1 2" id="KW-0103">Bromodomain</keyword>
<dbReference type="CDD" id="cd05500">
    <property type="entry name" value="Bromo_BDF1_2_I"/>
    <property type="match status" value="1"/>
</dbReference>
<feature type="compositionally biased region" description="Basic and acidic residues" evidence="3">
    <location>
        <begin position="44"/>
        <end position="56"/>
    </location>
</feature>
<dbReference type="PRINTS" id="PR00503">
    <property type="entry name" value="BROMODOMAIN"/>
</dbReference>
<feature type="domain" description="Bromo" evidence="4">
    <location>
        <begin position="197"/>
        <end position="269"/>
    </location>
</feature>
<dbReference type="InterPro" id="IPR038336">
    <property type="entry name" value="NET_sf"/>
</dbReference>
<dbReference type="InterPro" id="IPR001487">
    <property type="entry name" value="Bromodomain"/>
</dbReference>
<dbReference type="InterPro" id="IPR050935">
    <property type="entry name" value="Bromo_chromatin_reader"/>
</dbReference>
<feature type="compositionally biased region" description="Polar residues" evidence="3">
    <location>
        <begin position="143"/>
        <end position="160"/>
    </location>
</feature>
<feature type="compositionally biased region" description="Low complexity" evidence="3">
    <location>
        <begin position="295"/>
        <end position="322"/>
    </location>
</feature>
<accession>A0A9W4TZJ2</accession>
<feature type="region of interest" description="Disordered" evidence="3">
    <location>
        <begin position="295"/>
        <end position="354"/>
    </location>
</feature>
<feature type="compositionally biased region" description="Low complexity" evidence="3">
    <location>
        <begin position="567"/>
        <end position="577"/>
    </location>
</feature>
<feature type="compositionally biased region" description="Basic and acidic residues" evidence="3">
    <location>
        <begin position="1"/>
        <end position="10"/>
    </location>
</feature>
<evidence type="ECO:0000256" key="1">
    <source>
        <dbReference type="ARBA" id="ARBA00023117"/>
    </source>
</evidence>
<evidence type="ECO:0000256" key="3">
    <source>
        <dbReference type="SAM" id="MobiDB-lite"/>
    </source>
</evidence>
<feature type="compositionally biased region" description="Basic and acidic residues" evidence="3">
    <location>
        <begin position="103"/>
        <end position="120"/>
    </location>
</feature>
<dbReference type="Gene3D" id="1.20.920.10">
    <property type="entry name" value="Bromodomain-like"/>
    <property type="match status" value="2"/>
</dbReference>
<evidence type="ECO:0000256" key="2">
    <source>
        <dbReference type="PROSITE-ProRule" id="PRU00035"/>
    </source>
</evidence>
<feature type="compositionally biased region" description="Polar residues" evidence="3">
    <location>
        <begin position="76"/>
        <end position="89"/>
    </location>
</feature>
<evidence type="ECO:0000259" key="5">
    <source>
        <dbReference type="PROSITE" id="PS51525"/>
    </source>
</evidence>
<dbReference type="Pfam" id="PF17035">
    <property type="entry name" value="BET"/>
    <property type="match status" value="1"/>
</dbReference>
<dbReference type="PROSITE" id="PS00633">
    <property type="entry name" value="BROMODOMAIN_1"/>
    <property type="match status" value="1"/>
</dbReference>
<gene>
    <name evidence="6" type="ORF">CANVERA_P4584</name>
</gene>
<dbReference type="PROSITE" id="PS51525">
    <property type="entry name" value="NET"/>
    <property type="match status" value="1"/>
</dbReference>
<comment type="caution">
    <text evidence="6">The sequence shown here is derived from an EMBL/GenBank/DDBJ whole genome shotgun (WGS) entry which is preliminary data.</text>
</comment>
<feature type="compositionally biased region" description="Basic residues" evidence="3">
    <location>
        <begin position="526"/>
        <end position="545"/>
    </location>
</feature>
<dbReference type="EMBL" id="CANTUO010000005">
    <property type="protein sequence ID" value="CAI5760072.1"/>
    <property type="molecule type" value="Genomic_DNA"/>
</dbReference>
<feature type="domain" description="Bromo" evidence="4">
    <location>
        <begin position="378"/>
        <end position="448"/>
    </location>
</feature>
<dbReference type="OrthoDB" id="784962at2759"/>
<feature type="compositionally biased region" description="Basic and acidic residues" evidence="3">
    <location>
        <begin position="65"/>
        <end position="74"/>
    </location>
</feature>
<feature type="compositionally biased region" description="Low complexity" evidence="3">
    <location>
        <begin position="31"/>
        <end position="43"/>
    </location>
</feature>
<evidence type="ECO:0000259" key="4">
    <source>
        <dbReference type="PROSITE" id="PS50014"/>
    </source>
</evidence>
<dbReference type="InterPro" id="IPR027353">
    <property type="entry name" value="NET_dom"/>
</dbReference>
<dbReference type="PANTHER" id="PTHR22880">
    <property type="entry name" value="FALZ-RELATED BROMODOMAIN-CONTAINING PROTEINS"/>
    <property type="match status" value="1"/>
</dbReference>
<dbReference type="PANTHER" id="PTHR22880:SF225">
    <property type="entry name" value="BROMODOMAIN-CONTAINING PROTEIN BET-1-RELATED"/>
    <property type="match status" value="1"/>
</dbReference>
<dbReference type="PROSITE" id="PS50014">
    <property type="entry name" value="BROMODOMAIN_2"/>
    <property type="match status" value="2"/>
</dbReference>
<sequence>MESTTLDHKNNNQNIDDNLFELSKQQSQPENNNNNNNSNNNNDDNSHSLGEKRPLDQDQEVQENNDFKKPKIEDSLSPTYINEEPSNNIQDHDDSDVSQVKQVKHEENGHKEEGIKEGIKEVNNTEEPFDPALQENKEPDAKSVSQTPQQQPEITESTPSYLKDPPAPKPETPIITSENPLPPHQEKYILNSIKSIKRLKDARPFLKPVDVIKLNIPYYYNVIPQPMDLSTIELKLNKKCYSTPQEVHSDFNLMVNNCIKFNGPQAAISKMATNIQGYFEKNILNIPATSSELINNNNNNNNNNNINNNNNNKSNKSISPSSNHHKIDSVASSRPRRSINPPKSKDITYNSESKPKSKYTRDLLKFCQQILKELMSKKHASYNFIFIEPVSRELYPQYYEVIKNPIDLGTISNKLINNTYNNENEFYSDMELLFKNCYTFNPEGTEVNILGHRLENSFNKLWANKPIPQSELSDEESSDEEEITEAMLNEIPAIKFLENQVIRMKQELQELKADHLKQLRQQQAERRRKKNRKGGKGGNNKRKSIGSKTKSTPPLSLQQVPTPPPQQQLQSQQVSTPKELSQNLPVVTYEMKKQVSEIVPTLSDKKLNSLIKIIQNDINISNEEEVELDMDQLGDSTVLKLYDFLFGNKSSKSKKKQQSNNVDDIANLRSQLALFDDQQNNSQNIMPITNNESSDDDDQTSESSEEE</sequence>
<feature type="region of interest" description="Disordered" evidence="3">
    <location>
        <begin position="1"/>
        <end position="183"/>
    </location>
</feature>
<dbReference type="GO" id="GO:0005634">
    <property type="term" value="C:nucleus"/>
    <property type="evidence" value="ECO:0007669"/>
    <property type="project" value="TreeGrafter"/>
</dbReference>
<feature type="compositionally biased region" description="Acidic residues" evidence="3">
    <location>
        <begin position="693"/>
        <end position="707"/>
    </location>
</feature>
<dbReference type="Proteomes" id="UP001152885">
    <property type="component" value="Unassembled WGS sequence"/>
</dbReference>
<evidence type="ECO:0008006" key="8">
    <source>
        <dbReference type="Google" id="ProtNLM"/>
    </source>
</evidence>
<dbReference type="SUPFAM" id="SSF47370">
    <property type="entry name" value="Bromodomain"/>
    <property type="match status" value="2"/>
</dbReference>
<protein>
    <recommendedName>
        <fullName evidence="8">Bromodomain-containing protein</fullName>
    </recommendedName>
</protein>
<evidence type="ECO:0000313" key="6">
    <source>
        <dbReference type="EMBL" id="CAI5760072.1"/>
    </source>
</evidence>
<proteinExistence type="predicted"/>
<dbReference type="Pfam" id="PF00439">
    <property type="entry name" value="Bromodomain"/>
    <property type="match status" value="2"/>
</dbReference>
<feature type="region of interest" description="Disordered" evidence="3">
    <location>
        <begin position="518"/>
        <end position="579"/>
    </location>
</feature>
<feature type="region of interest" description="Disordered" evidence="3">
    <location>
        <begin position="673"/>
        <end position="707"/>
    </location>
</feature>
<name>A0A9W4TZJ2_9ASCO</name>
<dbReference type="GO" id="GO:0006355">
    <property type="term" value="P:regulation of DNA-templated transcription"/>
    <property type="evidence" value="ECO:0007669"/>
    <property type="project" value="TreeGrafter"/>
</dbReference>
<dbReference type="GO" id="GO:0006338">
    <property type="term" value="P:chromatin remodeling"/>
    <property type="evidence" value="ECO:0007669"/>
    <property type="project" value="TreeGrafter"/>
</dbReference>
<dbReference type="InterPro" id="IPR018359">
    <property type="entry name" value="Bromodomain_CS"/>
</dbReference>
<dbReference type="AlphaFoldDB" id="A0A9W4TZJ2"/>
<dbReference type="SMART" id="SM00297">
    <property type="entry name" value="BROMO"/>
    <property type="match status" value="2"/>
</dbReference>
<feature type="compositionally biased region" description="Polar residues" evidence="3">
    <location>
        <begin position="677"/>
        <end position="691"/>
    </location>
</feature>
<evidence type="ECO:0000313" key="7">
    <source>
        <dbReference type="Proteomes" id="UP001152885"/>
    </source>
</evidence>
<organism evidence="6 7">
    <name type="scientific">Candida verbasci</name>
    <dbReference type="NCBI Taxonomy" id="1227364"/>
    <lineage>
        <taxon>Eukaryota</taxon>
        <taxon>Fungi</taxon>
        <taxon>Dikarya</taxon>
        <taxon>Ascomycota</taxon>
        <taxon>Saccharomycotina</taxon>
        <taxon>Pichiomycetes</taxon>
        <taxon>Debaryomycetaceae</taxon>
        <taxon>Candida/Lodderomyces clade</taxon>
        <taxon>Candida</taxon>
    </lineage>
</organism>